<proteinExistence type="inferred from homology"/>
<organism evidence="2">
    <name type="scientific">Medioppia subpectinata</name>
    <dbReference type="NCBI Taxonomy" id="1979941"/>
    <lineage>
        <taxon>Eukaryota</taxon>
        <taxon>Metazoa</taxon>
        <taxon>Ecdysozoa</taxon>
        <taxon>Arthropoda</taxon>
        <taxon>Chelicerata</taxon>
        <taxon>Arachnida</taxon>
        <taxon>Acari</taxon>
        <taxon>Acariformes</taxon>
        <taxon>Sarcoptiformes</taxon>
        <taxon>Oribatida</taxon>
        <taxon>Brachypylina</taxon>
        <taxon>Oppioidea</taxon>
        <taxon>Oppiidae</taxon>
        <taxon>Medioppia</taxon>
    </lineage>
</organism>
<dbReference type="InterPro" id="IPR011604">
    <property type="entry name" value="PDDEXK-like_dom_sf"/>
</dbReference>
<dbReference type="PANTHER" id="PTHR31340:SF3">
    <property type="entry name" value="MITOCHONDRIAL GENOME MAINTENANCE EXONUCLEASE 1"/>
    <property type="match status" value="1"/>
</dbReference>
<keyword evidence="3" id="KW-1185">Reference proteome</keyword>
<sequence length="341" mass="39254">MWSLKRSCVLVTNPIYGHKWQQLNQLSAKTNIFRFNSIFVNQLIRNVTQTKPSVVALSARSVSTTETTTKTKSALKSESQLKLAQILSNCRIDSFPLFRDKDMDSKQLETDFKHLFESMKRCEENQLNQLVYYPSVTAILSTTMSVQSLVALDKWKKLKISQIGEQGFRDYQKNILSRGKLLHLNIKNFLQTRDESSLTLNESIEKLWTSLSHVLPDIRDVQLCETAVSHPFLYYKGIVDCVAFYSGKLVIFEWKTSEKQKPTLKDIYDNPLQAVAYMGALNYAPDNCQSIKEVVLVYAYEDGSKCQIHHLNSEQCVKYWGQWLARVKAYWDLIAFKSTTG</sequence>
<comment type="similarity">
    <text evidence="1">Belongs to the MGME1 family.</text>
</comment>
<feature type="active site" evidence="1">
    <location>
        <position position="240"/>
    </location>
</feature>
<dbReference type="GO" id="GO:0006264">
    <property type="term" value="P:mitochondrial DNA replication"/>
    <property type="evidence" value="ECO:0007669"/>
    <property type="project" value="TreeGrafter"/>
</dbReference>
<dbReference type="PANTHER" id="PTHR31340">
    <property type="entry name" value="MITOCHONDRIAL GENOME MAINTENANCE EXONUCLEASE 1"/>
    <property type="match status" value="1"/>
</dbReference>
<dbReference type="AlphaFoldDB" id="A0A7R9KK54"/>
<dbReference type="GO" id="GO:0008297">
    <property type="term" value="F:single-stranded DNA exodeoxyribonuclease activity"/>
    <property type="evidence" value="ECO:0007669"/>
    <property type="project" value="UniProtKB-UniRule"/>
</dbReference>
<dbReference type="EMBL" id="CAJPIZ010002284">
    <property type="protein sequence ID" value="CAG2104810.1"/>
    <property type="molecule type" value="Genomic_DNA"/>
</dbReference>
<evidence type="ECO:0000256" key="1">
    <source>
        <dbReference type="HAMAP-Rule" id="MF_03030"/>
    </source>
</evidence>
<accession>A0A7R9KK54</accession>
<protein>
    <recommendedName>
        <fullName evidence="1">Mitochondrial genome maintenance exonuclease 1</fullName>
        <ecNumber evidence="1">3.1.-.-</ecNumber>
    </recommendedName>
</protein>
<gene>
    <name evidence="2" type="ORF">OSB1V03_LOCUS4825</name>
</gene>
<evidence type="ECO:0000313" key="3">
    <source>
        <dbReference type="Proteomes" id="UP000759131"/>
    </source>
</evidence>
<dbReference type="OrthoDB" id="5777131at2759"/>
<feature type="active site" evidence="1">
    <location>
        <position position="255"/>
    </location>
</feature>
<comment type="subcellular location">
    <subcellularLocation>
        <location evidence="1">Mitochondrion</location>
    </subcellularLocation>
</comment>
<reference evidence="2" key="1">
    <citation type="submission" date="2020-11" db="EMBL/GenBank/DDBJ databases">
        <authorList>
            <person name="Tran Van P."/>
        </authorList>
    </citation>
    <scope>NUCLEOTIDE SEQUENCE</scope>
</reference>
<keyword evidence="1" id="KW-0269">Exonuclease</keyword>
<dbReference type="EC" id="3.1.-.-" evidence="1"/>
<keyword evidence="1" id="KW-0540">Nuclease</keyword>
<keyword evidence="1" id="KW-0496">Mitochondrion</keyword>
<dbReference type="Gene3D" id="3.90.320.10">
    <property type="match status" value="1"/>
</dbReference>
<dbReference type="GO" id="GO:0043504">
    <property type="term" value="P:mitochondrial DNA repair"/>
    <property type="evidence" value="ECO:0007669"/>
    <property type="project" value="UniProtKB-UniRule"/>
</dbReference>
<comment type="function">
    <text evidence="1">Metal-dependent single-stranded DNA (ssDNA) exonuclease involved in mitochondrial genome maintenance.</text>
</comment>
<evidence type="ECO:0000313" key="2">
    <source>
        <dbReference type="EMBL" id="CAD7624380.1"/>
    </source>
</evidence>
<name>A0A7R9KK54_9ACAR</name>
<feature type="active site" evidence="1">
    <location>
        <position position="253"/>
    </location>
</feature>
<dbReference type="GO" id="GO:0005739">
    <property type="term" value="C:mitochondrion"/>
    <property type="evidence" value="ECO:0007669"/>
    <property type="project" value="UniProtKB-SubCell"/>
</dbReference>
<dbReference type="HAMAP" id="MF_03030">
    <property type="entry name" value="MGME1"/>
    <property type="match status" value="1"/>
</dbReference>
<dbReference type="Proteomes" id="UP000759131">
    <property type="component" value="Unassembled WGS sequence"/>
</dbReference>
<keyword evidence="1" id="KW-0378">Hydrolase</keyword>
<dbReference type="EMBL" id="OC856859">
    <property type="protein sequence ID" value="CAD7624380.1"/>
    <property type="molecule type" value="Genomic_DNA"/>
</dbReference>